<proteinExistence type="predicted"/>
<protein>
    <submittedName>
        <fullName evidence="4">Class II aldolase/adducin family protein</fullName>
    </submittedName>
</protein>
<dbReference type="EMBL" id="QZJZ01000071">
    <property type="protein sequence ID" value="RJP58088.1"/>
    <property type="molecule type" value="Genomic_DNA"/>
</dbReference>
<keyword evidence="2" id="KW-0456">Lyase</keyword>
<evidence type="ECO:0000256" key="2">
    <source>
        <dbReference type="ARBA" id="ARBA00023239"/>
    </source>
</evidence>
<dbReference type="Gene3D" id="3.40.225.10">
    <property type="entry name" value="Class II aldolase/adducin N-terminal domain"/>
    <property type="match status" value="1"/>
</dbReference>
<gene>
    <name evidence="4" type="ORF">C4541_08655</name>
</gene>
<evidence type="ECO:0000313" key="5">
    <source>
        <dbReference type="Proteomes" id="UP000266426"/>
    </source>
</evidence>
<dbReference type="AlphaFoldDB" id="A0A3A4R716"/>
<accession>A0A3A4R716</accession>
<comment type="caution">
    <text evidence="4">The sequence shown here is derived from an EMBL/GenBank/DDBJ whole genome shotgun (WGS) entry which is preliminary data.</text>
</comment>
<reference evidence="4 5" key="1">
    <citation type="journal article" date="2017" name="ISME J.">
        <title>Energy and carbon metabolisms in a deep terrestrial subsurface fluid microbial community.</title>
        <authorList>
            <person name="Momper L."/>
            <person name="Jungbluth S.P."/>
            <person name="Lee M.D."/>
            <person name="Amend J.P."/>
        </authorList>
    </citation>
    <scope>NUCLEOTIDE SEQUENCE [LARGE SCALE GENOMIC DNA]</scope>
    <source>
        <strain evidence="4">SURF_26</strain>
    </source>
</reference>
<keyword evidence="1" id="KW-0479">Metal-binding</keyword>
<dbReference type="InterPro" id="IPR036409">
    <property type="entry name" value="Aldolase_II/adducin_N_sf"/>
</dbReference>
<dbReference type="InterPro" id="IPR001303">
    <property type="entry name" value="Aldolase_II/adducin_N"/>
</dbReference>
<name>A0A3A4R716_9BACT</name>
<sequence>MERNVMIKDTAARKTIIDIGLRMYTRGFVAATDGNISVRLNKNCLLTTPSGISKGTLHEDDLIVMDFSGKVISGYRKPSSEYRLHTAIYEARPDVNAVIHAHPPLCTALTVAGISLDQPILPEVVLTLGSIPTAPYATPTTEEVPDSIKQLIPHHDAILLERHGTVTVGECCESAYNKLEKLEHTAQVMLYSLQLGSAKPLSSKQISELIKLRDLYAGK</sequence>
<dbReference type="PANTHER" id="PTHR22789">
    <property type="entry name" value="FUCULOSE PHOSPHATE ALDOLASE"/>
    <property type="match status" value="1"/>
</dbReference>
<dbReference type="Proteomes" id="UP000266426">
    <property type="component" value="Unassembled WGS sequence"/>
</dbReference>
<dbReference type="GO" id="GO:0016832">
    <property type="term" value="F:aldehyde-lyase activity"/>
    <property type="evidence" value="ECO:0007669"/>
    <property type="project" value="TreeGrafter"/>
</dbReference>
<evidence type="ECO:0000256" key="1">
    <source>
        <dbReference type="ARBA" id="ARBA00022723"/>
    </source>
</evidence>
<dbReference type="SUPFAM" id="SSF53639">
    <property type="entry name" value="AraD/HMP-PK domain-like"/>
    <property type="match status" value="1"/>
</dbReference>
<evidence type="ECO:0000313" key="4">
    <source>
        <dbReference type="EMBL" id="RJP58088.1"/>
    </source>
</evidence>
<evidence type="ECO:0000259" key="3">
    <source>
        <dbReference type="SMART" id="SM01007"/>
    </source>
</evidence>
<organism evidence="4 5">
    <name type="scientific">Candidatus Auribacter fodinae</name>
    <dbReference type="NCBI Taxonomy" id="2093366"/>
    <lineage>
        <taxon>Bacteria</taxon>
        <taxon>Pseudomonadati</taxon>
        <taxon>Candidatus Auribacterota</taxon>
        <taxon>Candidatus Auribacteria</taxon>
        <taxon>Candidatus Auribacterales</taxon>
        <taxon>Candidatus Auribacteraceae</taxon>
        <taxon>Candidatus Auribacter</taxon>
    </lineage>
</organism>
<dbReference type="GO" id="GO:0019323">
    <property type="term" value="P:pentose catabolic process"/>
    <property type="evidence" value="ECO:0007669"/>
    <property type="project" value="TreeGrafter"/>
</dbReference>
<dbReference type="Pfam" id="PF00596">
    <property type="entry name" value="Aldolase_II"/>
    <property type="match status" value="1"/>
</dbReference>
<dbReference type="GO" id="GO:0046872">
    <property type="term" value="F:metal ion binding"/>
    <property type="evidence" value="ECO:0007669"/>
    <property type="project" value="UniProtKB-KW"/>
</dbReference>
<dbReference type="InterPro" id="IPR050197">
    <property type="entry name" value="Aldolase_class_II_sugar_metab"/>
</dbReference>
<dbReference type="GO" id="GO:0005829">
    <property type="term" value="C:cytosol"/>
    <property type="evidence" value="ECO:0007669"/>
    <property type="project" value="TreeGrafter"/>
</dbReference>
<feature type="domain" description="Class II aldolase/adducin N-terminal" evidence="3">
    <location>
        <begin position="14"/>
        <end position="190"/>
    </location>
</feature>
<dbReference type="PANTHER" id="PTHR22789:SF0">
    <property type="entry name" value="3-OXO-TETRONATE 4-PHOSPHATE DECARBOXYLASE-RELATED"/>
    <property type="match status" value="1"/>
</dbReference>
<dbReference type="SMART" id="SM01007">
    <property type="entry name" value="Aldolase_II"/>
    <property type="match status" value="1"/>
</dbReference>